<dbReference type="Proteomes" id="UP001341820">
    <property type="component" value="Unassembled WGS sequence"/>
</dbReference>
<protein>
    <submittedName>
        <fullName evidence="2">Uncharacterized protein</fullName>
    </submittedName>
</protein>
<keyword evidence="1" id="KW-0812">Transmembrane</keyword>
<keyword evidence="1" id="KW-0472">Membrane</keyword>
<sequence length="112" mass="12985">MKEFGHEATIGDGLQQAMFPYRRELLLILALGSYLFVCVQYFSILFVEHVANNWLFLPAIAHTFLVFFALNQTYAVNRKLWLNASLVLNILLMFTFANPTFSNNIIWNLLHT</sequence>
<gene>
    <name evidence="2" type="ORF">P5F74_02085</name>
</gene>
<feature type="transmembrane region" description="Helical" evidence="1">
    <location>
        <begin position="53"/>
        <end position="70"/>
    </location>
</feature>
<dbReference type="RefSeq" id="WP_328236243.1">
    <property type="nucleotide sequence ID" value="NZ_JAROAS010000004.1"/>
</dbReference>
<feature type="transmembrane region" description="Helical" evidence="1">
    <location>
        <begin position="25"/>
        <end position="47"/>
    </location>
</feature>
<evidence type="ECO:0000313" key="2">
    <source>
        <dbReference type="EMBL" id="MED4126915.1"/>
    </source>
</evidence>
<keyword evidence="1" id="KW-1133">Transmembrane helix</keyword>
<accession>A0ABU6NI58</accession>
<feature type="transmembrane region" description="Helical" evidence="1">
    <location>
        <begin position="82"/>
        <end position="101"/>
    </location>
</feature>
<comment type="caution">
    <text evidence="2">The sequence shown here is derived from an EMBL/GenBank/DDBJ whole genome shotgun (WGS) entry which is preliminary data.</text>
</comment>
<name>A0ABU6NI58_9BACI</name>
<reference evidence="2 3" key="1">
    <citation type="submission" date="2023-03" db="EMBL/GenBank/DDBJ databases">
        <title>Bacillus Genome Sequencing.</title>
        <authorList>
            <person name="Dunlap C."/>
        </authorList>
    </citation>
    <scope>NUCLEOTIDE SEQUENCE [LARGE SCALE GENOMIC DNA]</scope>
    <source>
        <strain evidence="2 3">B-4107</strain>
    </source>
</reference>
<proteinExistence type="predicted"/>
<keyword evidence="3" id="KW-1185">Reference proteome</keyword>
<dbReference type="EMBL" id="JAROAS010000004">
    <property type="protein sequence ID" value="MED4126915.1"/>
    <property type="molecule type" value="Genomic_DNA"/>
</dbReference>
<evidence type="ECO:0000256" key="1">
    <source>
        <dbReference type="SAM" id="Phobius"/>
    </source>
</evidence>
<evidence type="ECO:0000313" key="3">
    <source>
        <dbReference type="Proteomes" id="UP001341820"/>
    </source>
</evidence>
<organism evidence="2 3">
    <name type="scientific">Shouchella miscanthi</name>
    <dbReference type="NCBI Taxonomy" id="2598861"/>
    <lineage>
        <taxon>Bacteria</taxon>
        <taxon>Bacillati</taxon>
        <taxon>Bacillota</taxon>
        <taxon>Bacilli</taxon>
        <taxon>Bacillales</taxon>
        <taxon>Bacillaceae</taxon>
        <taxon>Shouchella</taxon>
    </lineage>
</organism>